<sequence length="599" mass="66391">MDEDSTSSKGAPVQRVRKVNAGDSLSTRQTSRSNPPNAAPGVRVVSARADRDPNSSPHSSGVRVVSARAETSFTPGVAVNAPFSPGIHPAVDSKNSETSVQSYYAPLTHEPVVARSAVSVSDEFPLSGDSVAPSCFQKLKLLGRGAVGQVYLVMLKENKKLYAMKVLTKEEMVRRNRVKRVITEREILATVNHPFIVTMYASFQTPSRLCFVMEFCEGGEFFRVLQNVPKRRLPEDAARFYAAEVLLALEYLHHMGFVYRDLKPENILMRANGHIALTDFDLSKQAQAVSPRVVTKQLSLMERMKGSLALKRSESGSKLQIMDIIDSEPRMMSQTTSFVGTEEYIAPEVVKGTAQSASVDWWTLGILIFEMMTGTTPFKGKNADHTYKNITNNEIQWPHGIEISHDAKIIMKKLLRREPDKRLGAESGASEIKREKWFAHMNFQLIRNETPPILPRFRDPYDMSQYAVHSDNEDVDDDLYLDVGATLSKRAHADAAPLSARAEGPLDIEAEELTLLMNAHSKLDEAVSPELAAHPAPPSKQLVHVQDLLEGAVRDEPAPRSAVEHGNEDQAAQVKPDTTENPFSEFDTVRSGAAIARKY</sequence>
<dbReference type="SMART" id="SM00220">
    <property type="entry name" value="S_TKc"/>
    <property type="match status" value="1"/>
</dbReference>
<feature type="domain" description="Protein kinase" evidence="9">
    <location>
        <begin position="136"/>
        <end position="438"/>
    </location>
</feature>
<evidence type="ECO:0000256" key="1">
    <source>
        <dbReference type="ARBA" id="ARBA00009903"/>
    </source>
</evidence>
<dbReference type="EMBL" id="HBFP01003564">
    <property type="protein sequence ID" value="CAD8818137.1"/>
    <property type="molecule type" value="Transcribed_RNA"/>
</dbReference>
<evidence type="ECO:0000256" key="6">
    <source>
        <dbReference type="ARBA" id="ARBA00022777"/>
    </source>
</evidence>
<dbReference type="FunFam" id="3.30.200.20:FF:000042">
    <property type="entry name" value="Aurora kinase A"/>
    <property type="match status" value="1"/>
</dbReference>
<dbReference type="InterPro" id="IPR011009">
    <property type="entry name" value="Kinase-like_dom_sf"/>
</dbReference>
<evidence type="ECO:0000256" key="7">
    <source>
        <dbReference type="ARBA" id="ARBA00022840"/>
    </source>
</evidence>
<keyword evidence="4" id="KW-0808">Transferase</keyword>
<keyword evidence="5" id="KW-0547">Nucleotide-binding</keyword>
<organism evidence="10">
    <name type="scientific">Timspurckia oligopyrenoides</name>
    <dbReference type="NCBI Taxonomy" id="708627"/>
    <lineage>
        <taxon>Eukaryota</taxon>
        <taxon>Rhodophyta</taxon>
        <taxon>Bangiophyceae</taxon>
        <taxon>Porphyridiales</taxon>
        <taxon>Porphyridiaceae</taxon>
        <taxon>Timspurckia</taxon>
    </lineage>
</organism>
<evidence type="ECO:0000256" key="8">
    <source>
        <dbReference type="SAM" id="MobiDB-lite"/>
    </source>
</evidence>
<feature type="compositionally biased region" description="Basic and acidic residues" evidence="8">
    <location>
        <begin position="555"/>
        <end position="568"/>
    </location>
</feature>
<feature type="region of interest" description="Disordered" evidence="8">
    <location>
        <begin position="1"/>
        <end position="64"/>
    </location>
</feature>
<name>A0A7S0ZD54_9RHOD</name>
<evidence type="ECO:0000256" key="3">
    <source>
        <dbReference type="ARBA" id="ARBA00022527"/>
    </source>
</evidence>
<feature type="compositionally biased region" description="Polar residues" evidence="8">
    <location>
        <begin position="23"/>
        <end position="36"/>
    </location>
</feature>
<gene>
    <name evidence="10" type="ORF">TOLI1172_LOCUS2526</name>
</gene>
<dbReference type="Gene3D" id="3.30.200.20">
    <property type="entry name" value="Phosphorylase Kinase, domain 1"/>
    <property type="match status" value="1"/>
</dbReference>
<dbReference type="InterPro" id="IPR000719">
    <property type="entry name" value="Prot_kinase_dom"/>
</dbReference>
<protein>
    <recommendedName>
        <fullName evidence="2">non-specific serine/threonine protein kinase</fullName>
        <ecNumber evidence="2">2.7.11.1</ecNumber>
    </recommendedName>
</protein>
<evidence type="ECO:0000259" key="9">
    <source>
        <dbReference type="PROSITE" id="PS50011"/>
    </source>
</evidence>
<dbReference type="PANTHER" id="PTHR45637">
    <property type="entry name" value="FLIPPASE KINASE 1-RELATED"/>
    <property type="match status" value="1"/>
</dbReference>
<dbReference type="Pfam" id="PF00069">
    <property type="entry name" value="Pkinase"/>
    <property type="match status" value="2"/>
</dbReference>
<dbReference type="EC" id="2.7.11.1" evidence="2"/>
<accession>A0A7S0ZD54</accession>
<keyword evidence="3" id="KW-0723">Serine/threonine-protein kinase</keyword>
<dbReference type="CDD" id="cd05574">
    <property type="entry name" value="STKc_phototropin_like"/>
    <property type="match status" value="1"/>
</dbReference>
<dbReference type="AlphaFoldDB" id="A0A7S0ZD54"/>
<dbReference type="PROSITE" id="PS50011">
    <property type="entry name" value="PROTEIN_KINASE_DOM"/>
    <property type="match status" value="1"/>
</dbReference>
<dbReference type="PROSITE" id="PS00108">
    <property type="entry name" value="PROTEIN_KINASE_ST"/>
    <property type="match status" value="1"/>
</dbReference>
<dbReference type="Gene3D" id="1.10.510.10">
    <property type="entry name" value="Transferase(Phosphotransferase) domain 1"/>
    <property type="match status" value="1"/>
</dbReference>
<evidence type="ECO:0000256" key="4">
    <source>
        <dbReference type="ARBA" id="ARBA00022679"/>
    </source>
</evidence>
<dbReference type="GO" id="GO:0005524">
    <property type="term" value="F:ATP binding"/>
    <property type="evidence" value="ECO:0007669"/>
    <property type="project" value="UniProtKB-KW"/>
</dbReference>
<keyword evidence="6" id="KW-0418">Kinase</keyword>
<evidence type="ECO:0000256" key="2">
    <source>
        <dbReference type="ARBA" id="ARBA00012513"/>
    </source>
</evidence>
<evidence type="ECO:0000313" key="10">
    <source>
        <dbReference type="EMBL" id="CAD8818137.1"/>
    </source>
</evidence>
<dbReference type="GO" id="GO:0004674">
    <property type="term" value="F:protein serine/threonine kinase activity"/>
    <property type="evidence" value="ECO:0007669"/>
    <property type="project" value="UniProtKB-KW"/>
</dbReference>
<keyword evidence="7" id="KW-0067">ATP-binding</keyword>
<feature type="region of interest" description="Disordered" evidence="8">
    <location>
        <begin position="555"/>
        <end position="588"/>
    </location>
</feature>
<dbReference type="InterPro" id="IPR008271">
    <property type="entry name" value="Ser/Thr_kinase_AS"/>
</dbReference>
<reference evidence="10" key="1">
    <citation type="submission" date="2021-01" db="EMBL/GenBank/DDBJ databases">
        <authorList>
            <person name="Corre E."/>
            <person name="Pelletier E."/>
            <person name="Niang G."/>
            <person name="Scheremetjew M."/>
            <person name="Finn R."/>
            <person name="Kale V."/>
            <person name="Holt S."/>
            <person name="Cochrane G."/>
            <person name="Meng A."/>
            <person name="Brown T."/>
            <person name="Cohen L."/>
        </authorList>
    </citation>
    <scope>NUCLEOTIDE SEQUENCE</scope>
    <source>
        <strain evidence="10">CCMP3278</strain>
    </source>
</reference>
<dbReference type="SUPFAM" id="SSF56112">
    <property type="entry name" value="Protein kinase-like (PK-like)"/>
    <property type="match status" value="1"/>
</dbReference>
<comment type="similarity">
    <text evidence="1">Belongs to the protein kinase superfamily. AGC Ser/Thr protein kinase family.</text>
</comment>
<proteinExistence type="inferred from homology"/>
<evidence type="ECO:0000256" key="5">
    <source>
        <dbReference type="ARBA" id="ARBA00022741"/>
    </source>
</evidence>